<name>A0ABR0A854_9CRUS</name>
<evidence type="ECO:0000313" key="3">
    <source>
        <dbReference type="Proteomes" id="UP001234178"/>
    </source>
</evidence>
<dbReference type="Proteomes" id="UP001234178">
    <property type="component" value="Unassembled WGS sequence"/>
</dbReference>
<evidence type="ECO:0000313" key="2">
    <source>
        <dbReference type="EMBL" id="KAK4021327.1"/>
    </source>
</evidence>
<feature type="compositionally biased region" description="Polar residues" evidence="1">
    <location>
        <begin position="52"/>
        <end position="66"/>
    </location>
</feature>
<feature type="region of interest" description="Disordered" evidence="1">
    <location>
        <begin position="1"/>
        <end position="66"/>
    </location>
</feature>
<protein>
    <submittedName>
        <fullName evidence="2">Uncharacterized protein</fullName>
    </submittedName>
</protein>
<dbReference type="EMBL" id="JAOYFB010000036">
    <property type="protein sequence ID" value="KAK4021327.1"/>
    <property type="molecule type" value="Genomic_DNA"/>
</dbReference>
<accession>A0ABR0A854</accession>
<feature type="compositionally biased region" description="Basic and acidic residues" evidence="1">
    <location>
        <begin position="21"/>
        <end position="30"/>
    </location>
</feature>
<organism evidence="2 3">
    <name type="scientific">Daphnia magna</name>
    <dbReference type="NCBI Taxonomy" id="35525"/>
    <lineage>
        <taxon>Eukaryota</taxon>
        <taxon>Metazoa</taxon>
        <taxon>Ecdysozoa</taxon>
        <taxon>Arthropoda</taxon>
        <taxon>Crustacea</taxon>
        <taxon>Branchiopoda</taxon>
        <taxon>Diplostraca</taxon>
        <taxon>Cladocera</taxon>
        <taxon>Anomopoda</taxon>
        <taxon>Daphniidae</taxon>
        <taxon>Daphnia</taxon>
    </lineage>
</organism>
<feature type="compositionally biased region" description="Low complexity" evidence="1">
    <location>
        <begin position="1"/>
        <end position="16"/>
    </location>
</feature>
<evidence type="ECO:0000256" key="1">
    <source>
        <dbReference type="SAM" id="MobiDB-lite"/>
    </source>
</evidence>
<reference evidence="2 3" key="1">
    <citation type="journal article" date="2023" name="Nucleic Acids Res.">
        <title>The hologenome of Daphnia magna reveals possible DNA methylation and microbiome-mediated evolution of the host genome.</title>
        <authorList>
            <person name="Chaturvedi A."/>
            <person name="Li X."/>
            <person name="Dhandapani V."/>
            <person name="Marshall H."/>
            <person name="Kissane S."/>
            <person name="Cuenca-Cambronero M."/>
            <person name="Asole G."/>
            <person name="Calvet F."/>
            <person name="Ruiz-Romero M."/>
            <person name="Marangio P."/>
            <person name="Guigo R."/>
            <person name="Rago D."/>
            <person name="Mirbahai L."/>
            <person name="Eastwood N."/>
            <person name="Colbourne J.K."/>
            <person name="Zhou J."/>
            <person name="Mallon E."/>
            <person name="Orsini L."/>
        </authorList>
    </citation>
    <scope>NUCLEOTIDE SEQUENCE [LARGE SCALE GENOMIC DNA]</scope>
    <source>
        <strain evidence="2">LRV0_1</strain>
    </source>
</reference>
<gene>
    <name evidence="2" type="ORF">OUZ56_003244</name>
</gene>
<sequence>MNESQSSTLQPQQQSPIAGSKIEKGEEKKQGCKTKGHTAISCPKRKKGGEGQTNSTQSSRLAQPVVTNSPILTPQPLVVPPPQPPKFPPLPPWSAQPRGVLLSGVGVLLSCIKYNVTIIGVLLSGGGVLLSDSGGGSNVSGVLLFLEFYTVLEFYGQQPVFYQTRAPLAGALVFTPGTGSFIARWRSHQAENYSYAPP</sequence>
<proteinExistence type="predicted"/>
<comment type="caution">
    <text evidence="2">The sequence shown here is derived from an EMBL/GenBank/DDBJ whole genome shotgun (WGS) entry which is preliminary data.</text>
</comment>
<keyword evidence="3" id="KW-1185">Reference proteome</keyword>